<dbReference type="GO" id="GO:0005249">
    <property type="term" value="F:voltage-gated potassium channel activity"/>
    <property type="evidence" value="ECO:0007669"/>
    <property type="project" value="TreeGrafter"/>
</dbReference>
<feature type="transmembrane region" description="Helical" evidence="5">
    <location>
        <begin position="255"/>
        <end position="281"/>
    </location>
</feature>
<feature type="transmembrane region" description="Helical" evidence="5">
    <location>
        <begin position="68"/>
        <end position="87"/>
    </location>
</feature>
<comment type="subcellular location">
    <subcellularLocation>
        <location evidence="1">Membrane</location>
        <topology evidence="1">Multi-pass membrane protein</topology>
    </subcellularLocation>
</comment>
<evidence type="ECO:0000256" key="2">
    <source>
        <dbReference type="ARBA" id="ARBA00022692"/>
    </source>
</evidence>
<dbReference type="InterPro" id="IPR050818">
    <property type="entry name" value="KCNH_animal-type"/>
</dbReference>
<sequence length="740" mass="82281">MDGLKELQALLHPLAATLKRGSTEFLRRNSLLNPSSLPRLLWDFLALVFLMYDAVTLPISLIETPRGIEVSSIAINIFWLTDVLVNFRTGFFSAGKLIMKPSQIAWRYLKGWFAFDVFCILPGWTYLILQAFSVGQDSGQIVILQNIRMVRMVRYLAVLRLVRLTRFSRVFDRLSWKIVGFSTVVMWVTPLMWVLLVAHVLACMWYNIGDDDAGWVQAQGIQTEALTTKYLSSIHWSMSQLQGSSNVFPHTFDEYGFAIFVQVMALIMSCFFVSSVVTRVLTNSRLQQRKADCWALATHLSSTSQELTGSTIPFELIEAAFEGEFFEHREEQVRQADLLPLLPRQLVRNLMTEMRSSTVRCHPLFALASGKFPNCFLDLLSDGFHNQIVAENEVVFRRGDACDEMRFIAKGYFEYKQPEVSGGSQLSLTSVEEEQAEGSRSSGALTEALKSTTSIFSAAKPDIQAKVTAGASLLRKKQWISEAALWTVWENQGKLKAVTPSTLFVINAEAFQKLVFCYRGFQWVSTMYARQFILQVNEPGASDIMMPPASFKWDPDHIPELETVQELPFETQLPAHVAARVCRACVILASDIAANGLDERRPHHGFTIIVGSSEALKGCGRSDFNPFQGNNVSVLGADGGLEDHAVDLLRRNAFHADGAIVVDGISGRVMAAGWFVSDISLGGTQGGARSRSARAVAQQAGGCFVIKASEDSRGTLHLHLHQDSVKFKGQLTMQADDNGA</sequence>
<evidence type="ECO:0000313" key="7">
    <source>
        <dbReference type="EMBL" id="CAD8351747.1"/>
    </source>
</evidence>
<name>A0A7S0A433_9DINO</name>
<dbReference type="InterPro" id="IPR005821">
    <property type="entry name" value="Ion_trans_dom"/>
</dbReference>
<dbReference type="GO" id="GO:0005886">
    <property type="term" value="C:plasma membrane"/>
    <property type="evidence" value="ECO:0007669"/>
    <property type="project" value="TreeGrafter"/>
</dbReference>
<dbReference type="PANTHER" id="PTHR10217">
    <property type="entry name" value="VOLTAGE AND LIGAND GATED POTASSIUM CHANNEL"/>
    <property type="match status" value="1"/>
</dbReference>
<dbReference type="InterPro" id="IPR018490">
    <property type="entry name" value="cNMP-bd_dom_sf"/>
</dbReference>
<dbReference type="EMBL" id="HBEG01011870">
    <property type="protein sequence ID" value="CAD8351747.1"/>
    <property type="molecule type" value="Transcribed_RNA"/>
</dbReference>
<dbReference type="Pfam" id="PF00520">
    <property type="entry name" value="Ion_trans"/>
    <property type="match status" value="1"/>
</dbReference>
<evidence type="ECO:0000256" key="1">
    <source>
        <dbReference type="ARBA" id="ARBA00004141"/>
    </source>
</evidence>
<keyword evidence="3 5" id="KW-1133">Transmembrane helix</keyword>
<keyword evidence="4 5" id="KW-0472">Membrane</keyword>
<dbReference type="Gene3D" id="2.60.120.10">
    <property type="entry name" value="Jelly Rolls"/>
    <property type="match status" value="1"/>
</dbReference>
<dbReference type="PANTHER" id="PTHR10217:SF435">
    <property type="entry name" value="POTASSIUM VOLTAGE-GATED CHANNEL PROTEIN EAG"/>
    <property type="match status" value="1"/>
</dbReference>
<dbReference type="SUPFAM" id="SSF51206">
    <property type="entry name" value="cAMP-binding domain-like"/>
    <property type="match status" value="1"/>
</dbReference>
<feature type="transmembrane region" description="Helical" evidence="5">
    <location>
        <begin position="40"/>
        <end position="62"/>
    </location>
</feature>
<dbReference type="InterPro" id="IPR014710">
    <property type="entry name" value="RmlC-like_jellyroll"/>
</dbReference>
<feature type="transmembrane region" description="Helical" evidence="5">
    <location>
        <begin position="174"/>
        <end position="196"/>
    </location>
</feature>
<gene>
    <name evidence="7" type="ORF">PBAH0796_LOCUS7114</name>
</gene>
<organism evidence="7">
    <name type="scientific">Pyrodinium bahamense</name>
    <dbReference type="NCBI Taxonomy" id="73915"/>
    <lineage>
        <taxon>Eukaryota</taxon>
        <taxon>Sar</taxon>
        <taxon>Alveolata</taxon>
        <taxon>Dinophyceae</taxon>
        <taxon>Gonyaulacales</taxon>
        <taxon>Pyrocystaceae</taxon>
        <taxon>Pyrodinium</taxon>
    </lineage>
</organism>
<dbReference type="SUPFAM" id="SSF81324">
    <property type="entry name" value="Voltage-gated potassium channels"/>
    <property type="match status" value="1"/>
</dbReference>
<feature type="domain" description="Ion transport" evidence="6">
    <location>
        <begin position="41"/>
        <end position="273"/>
    </location>
</feature>
<dbReference type="AlphaFoldDB" id="A0A7S0A433"/>
<keyword evidence="2 5" id="KW-0812">Transmembrane</keyword>
<accession>A0A7S0A433</accession>
<evidence type="ECO:0000256" key="3">
    <source>
        <dbReference type="ARBA" id="ARBA00022989"/>
    </source>
</evidence>
<protein>
    <recommendedName>
        <fullName evidence="6">Ion transport domain-containing protein</fullName>
    </recommendedName>
</protein>
<evidence type="ECO:0000259" key="6">
    <source>
        <dbReference type="Pfam" id="PF00520"/>
    </source>
</evidence>
<dbReference type="Gene3D" id="1.10.287.70">
    <property type="match status" value="1"/>
</dbReference>
<dbReference type="GO" id="GO:0042391">
    <property type="term" value="P:regulation of membrane potential"/>
    <property type="evidence" value="ECO:0007669"/>
    <property type="project" value="TreeGrafter"/>
</dbReference>
<reference evidence="7" key="1">
    <citation type="submission" date="2021-01" db="EMBL/GenBank/DDBJ databases">
        <authorList>
            <person name="Corre E."/>
            <person name="Pelletier E."/>
            <person name="Niang G."/>
            <person name="Scheremetjew M."/>
            <person name="Finn R."/>
            <person name="Kale V."/>
            <person name="Holt S."/>
            <person name="Cochrane G."/>
            <person name="Meng A."/>
            <person name="Brown T."/>
            <person name="Cohen L."/>
        </authorList>
    </citation>
    <scope>NUCLEOTIDE SEQUENCE</scope>
    <source>
        <strain evidence="7">Pbaha01</strain>
    </source>
</reference>
<feature type="transmembrane region" description="Helical" evidence="5">
    <location>
        <begin position="108"/>
        <end position="129"/>
    </location>
</feature>
<evidence type="ECO:0000256" key="5">
    <source>
        <dbReference type="SAM" id="Phobius"/>
    </source>
</evidence>
<evidence type="ECO:0000256" key="4">
    <source>
        <dbReference type="ARBA" id="ARBA00023136"/>
    </source>
</evidence>
<proteinExistence type="predicted"/>